<evidence type="ECO:0000256" key="1">
    <source>
        <dbReference type="ARBA" id="ARBA00010154"/>
    </source>
</evidence>
<dbReference type="Gene3D" id="3.90.25.10">
    <property type="entry name" value="UDP-galactose 4-epimerase, domain 1"/>
    <property type="match status" value="1"/>
</dbReference>
<dbReference type="PANTHER" id="PTHR10491:SF4">
    <property type="entry name" value="METHIONINE ADENOSYLTRANSFERASE 2 SUBUNIT BETA"/>
    <property type="match status" value="1"/>
</dbReference>
<dbReference type="EMBL" id="JACJIH010000001">
    <property type="protein sequence ID" value="MBA8921000.1"/>
    <property type="molecule type" value="Genomic_DNA"/>
</dbReference>
<dbReference type="RefSeq" id="WP_182495144.1">
    <property type="nucleotide sequence ID" value="NZ_BAAAKT010000002.1"/>
</dbReference>
<feature type="active site" description="Proton donor" evidence="3">
    <location>
        <position position="135"/>
    </location>
</feature>
<evidence type="ECO:0000256" key="5">
    <source>
        <dbReference type="RuleBase" id="RU364082"/>
    </source>
</evidence>
<feature type="site" description="Participates in a stacking interaction with the thymidine ring of dTDP-4-oxo-6-deoxyglucose" evidence="4">
    <location>
        <position position="141"/>
    </location>
</feature>
<dbReference type="NCBIfam" id="TIGR01214">
    <property type="entry name" value="rmlD"/>
    <property type="match status" value="1"/>
</dbReference>
<dbReference type="GO" id="GO:0008830">
    <property type="term" value="F:dTDP-4-dehydrorhamnose 3,5-epimerase activity"/>
    <property type="evidence" value="ECO:0007669"/>
    <property type="project" value="InterPro"/>
</dbReference>
<accession>A0A839FH23</accession>
<proteinExistence type="inferred from homology"/>
<dbReference type="GO" id="GO:0008831">
    <property type="term" value="F:dTDP-4-dehydrorhamnose reductase activity"/>
    <property type="evidence" value="ECO:0007669"/>
    <property type="project" value="UniProtKB-EC"/>
</dbReference>
<evidence type="ECO:0000256" key="2">
    <source>
        <dbReference type="ARBA" id="ARBA00010944"/>
    </source>
</evidence>
<comment type="function">
    <text evidence="5">Catalyzes the reduction of dTDP-6-deoxy-L-lyxo-4-hexulose to yield dTDP-L-rhamnose.</text>
</comment>
<dbReference type="InterPro" id="IPR000888">
    <property type="entry name" value="RmlC-like"/>
</dbReference>
<dbReference type="SUPFAM" id="SSF51182">
    <property type="entry name" value="RmlC-like cupins"/>
    <property type="match status" value="1"/>
</dbReference>
<dbReference type="AlphaFoldDB" id="A0A839FH23"/>
<dbReference type="PANTHER" id="PTHR10491">
    <property type="entry name" value="DTDP-4-DEHYDRORHAMNOSE REDUCTASE"/>
    <property type="match status" value="1"/>
</dbReference>
<comment type="similarity">
    <text evidence="2 5">Belongs to the dTDP-4-dehydrorhamnose reductase family.</text>
</comment>
<sequence>MTESHTPKPLSVRDTPIPGFKVIDLPVHGDKRGWFKENWQREKMLELGLPDFGPVQNNISFNASPGVTRGIHAEPWDKYISVATGRVFGAWVDLRAGESFGATYWCEIDPSVAVYVPRGVGNAFQALEENTVYTYLVNDHWSAEAQREYTFLNLADETVAIPWPLGLDSGELSPRDLSHPRLESVTPMKQRKILVIGANGQLGRALRDKWTEREDVEFVGRDAVDLAHPEHLERVDWSTYSTIVNAAAYTAVDAAETPDGRAQAWTVNAAGPSRLARIAADHNLTLIHISTDYVFDGTQAIHTEDESFTPLGVYGQSKAAGDYAVSTIKKHYILRTSWVVGEGKNFVKTMSSLAERGIDPAVVDDQYGRLSFASEVARAIEHVLTVGAKYGVYNVSNSGDILSWWELAKRIFAYTGHDPHRVRPVTTESYHLGEAQVALRPTNSVLDLQKIQKTGFRPLDQMEMLKEYLHS</sequence>
<dbReference type="InterPro" id="IPR014710">
    <property type="entry name" value="RmlC-like_jellyroll"/>
</dbReference>
<dbReference type="InterPro" id="IPR011051">
    <property type="entry name" value="RmlC_Cupin_sf"/>
</dbReference>
<evidence type="ECO:0000313" key="8">
    <source>
        <dbReference type="Proteomes" id="UP000546252"/>
    </source>
</evidence>
<gene>
    <name evidence="7" type="ORF">HNR24_000933</name>
</gene>
<name>A0A839FH23_9MICC</name>
<dbReference type="InterPro" id="IPR029903">
    <property type="entry name" value="RmlD-like-bd"/>
</dbReference>
<protein>
    <recommendedName>
        <fullName evidence="5">dTDP-4-dehydrorhamnose reductase</fullName>
        <ecNumber evidence="5">1.1.1.133</ecNumber>
    </recommendedName>
</protein>
<organism evidence="7 8">
    <name type="scientific">Nesterenkonia jeotgali</name>
    <dbReference type="NCBI Taxonomy" id="317018"/>
    <lineage>
        <taxon>Bacteria</taxon>
        <taxon>Bacillati</taxon>
        <taxon>Actinomycetota</taxon>
        <taxon>Actinomycetes</taxon>
        <taxon>Micrococcales</taxon>
        <taxon>Micrococcaceae</taxon>
        <taxon>Nesterenkonia</taxon>
    </lineage>
</organism>
<dbReference type="EC" id="1.1.1.133" evidence="5"/>
<evidence type="ECO:0000256" key="3">
    <source>
        <dbReference type="PIRSR" id="PIRSR600888-1"/>
    </source>
</evidence>
<evidence type="ECO:0000313" key="7">
    <source>
        <dbReference type="EMBL" id="MBA8921000.1"/>
    </source>
</evidence>
<dbReference type="CDD" id="cd05254">
    <property type="entry name" value="dTDP_HR_like_SDR_e"/>
    <property type="match status" value="1"/>
</dbReference>
<dbReference type="GO" id="GO:0019305">
    <property type="term" value="P:dTDP-rhamnose biosynthetic process"/>
    <property type="evidence" value="ECO:0007669"/>
    <property type="project" value="UniProtKB-UniPathway"/>
</dbReference>
<keyword evidence="5" id="KW-0560">Oxidoreductase</keyword>
<comment type="caution">
    <text evidence="7">The sequence shown here is derived from an EMBL/GenBank/DDBJ whole genome shotgun (WGS) entry which is preliminary data.</text>
</comment>
<dbReference type="Gene3D" id="2.60.120.10">
    <property type="entry name" value="Jelly Rolls"/>
    <property type="match status" value="1"/>
</dbReference>
<evidence type="ECO:0000256" key="4">
    <source>
        <dbReference type="PIRSR" id="PIRSR600888-3"/>
    </source>
</evidence>
<dbReference type="Gene3D" id="3.40.50.720">
    <property type="entry name" value="NAD(P)-binding Rossmann-like Domain"/>
    <property type="match status" value="1"/>
</dbReference>
<comment type="similarity">
    <text evidence="1">Belongs to the dTDP-4-dehydrorhamnose 3,5-epimerase family.</text>
</comment>
<feature type="domain" description="RmlD-like substrate binding" evidence="6">
    <location>
        <begin position="192"/>
        <end position="469"/>
    </location>
</feature>
<dbReference type="SUPFAM" id="SSF51735">
    <property type="entry name" value="NAD(P)-binding Rossmann-fold domains"/>
    <property type="match status" value="1"/>
</dbReference>
<reference evidence="7 8" key="1">
    <citation type="submission" date="2020-08" db="EMBL/GenBank/DDBJ databases">
        <title>Sequencing the genomes of 1000 actinobacteria strains.</title>
        <authorList>
            <person name="Klenk H.-P."/>
        </authorList>
    </citation>
    <scope>NUCLEOTIDE SEQUENCE [LARGE SCALE GENOMIC DNA]</scope>
    <source>
        <strain evidence="7 8">DSM 19081</strain>
    </source>
</reference>
<comment type="pathway">
    <text evidence="5">Carbohydrate biosynthesis; dTDP-L-rhamnose biosynthesis.</text>
</comment>
<dbReference type="UniPathway" id="UPA00124"/>
<dbReference type="InterPro" id="IPR005913">
    <property type="entry name" value="dTDP_dehydrorham_reduct"/>
</dbReference>
<dbReference type="InterPro" id="IPR036291">
    <property type="entry name" value="NAD(P)-bd_dom_sf"/>
</dbReference>
<keyword evidence="5" id="KW-0521">NADP</keyword>
<dbReference type="Pfam" id="PF04321">
    <property type="entry name" value="RmlD_sub_bind"/>
    <property type="match status" value="1"/>
</dbReference>
<feature type="active site" description="Proton acceptor" evidence="3">
    <location>
        <position position="72"/>
    </location>
</feature>
<evidence type="ECO:0000259" key="6">
    <source>
        <dbReference type="Pfam" id="PF04321"/>
    </source>
</evidence>
<dbReference type="Pfam" id="PF00908">
    <property type="entry name" value="dTDP_sugar_isom"/>
    <property type="match status" value="1"/>
</dbReference>
<keyword evidence="7" id="KW-0413">Isomerase</keyword>
<dbReference type="Proteomes" id="UP000546252">
    <property type="component" value="Unassembled WGS sequence"/>
</dbReference>